<name>A0ABR2MQ73_9ASPA</name>
<gene>
    <name evidence="3" type="primary">MSH3</name>
    <name evidence="3" type="ORF">KSP40_PGU021063</name>
</gene>
<dbReference type="SMART" id="SM00533">
    <property type="entry name" value="MUTSd"/>
    <property type="match status" value="1"/>
</dbReference>
<keyword evidence="4" id="KW-1185">Reference proteome</keyword>
<keyword evidence="1" id="KW-0227">DNA damage</keyword>
<dbReference type="PANTHER" id="PTHR11361:SF122">
    <property type="entry name" value="DNA MISMATCH REPAIR PROTEIN MSH3"/>
    <property type="match status" value="1"/>
</dbReference>
<evidence type="ECO:0000259" key="2">
    <source>
        <dbReference type="SMART" id="SM00533"/>
    </source>
</evidence>
<dbReference type="Gene3D" id="1.10.1420.10">
    <property type="match status" value="1"/>
</dbReference>
<evidence type="ECO:0000313" key="4">
    <source>
        <dbReference type="Proteomes" id="UP001412067"/>
    </source>
</evidence>
<accession>A0ABR2MQ73</accession>
<dbReference type="EMBL" id="JBBWWR010000005">
    <property type="protein sequence ID" value="KAK8966146.1"/>
    <property type="molecule type" value="Genomic_DNA"/>
</dbReference>
<dbReference type="InterPro" id="IPR007861">
    <property type="entry name" value="DNA_mismatch_repair_MutS_clamp"/>
</dbReference>
<evidence type="ECO:0000256" key="1">
    <source>
        <dbReference type="ARBA" id="ARBA00023204"/>
    </source>
</evidence>
<reference evidence="3 4" key="1">
    <citation type="journal article" date="2022" name="Nat. Plants">
        <title>Genomes of leafy and leafless Platanthera orchids illuminate the evolution of mycoheterotrophy.</title>
        <authorList>
            <person name="Li M.H."/>
            <person name="Liu K.W."/>
            <person name="Li Z."/>
            <person name="Lu H.C."/>
            <person name="Ye Q.L."/>
            <person name="Zhang D."/>
            <person name="Wang J.Y."/>
            <person name="Li Y.F."/>
            <person name="Zhong Z.M."/>
            <person name="Liu X."/>
            <person name="Yu X."/>
            <person name="Liu D.K."/>
            <person name="Tu X.D."/>
            <person name="Liu B."/>
            <person name="Hao Y."/>
            <person name="Liao X.Y."/>
            <person name="Jiang Y.T."/>
            <person name="Sun W.H."/>
            <person name="Chen J."/>
            <person name="Chen Y.Q."/>
            <person name="Ai Y."/>
            <person name="Zhai J.W."/>
            <person name="Wu S.S."/>
            <person name="Zhou Z."/>
            <person name="Hsiao Y.Y."/>
            <person name="Wu W.L."/>
            <person name="Chen Y.Y."/>
            <person name="Lin Y.F."/>
            <person name="Hsu J.L."/>
            <person name="Li C.Y."/>
            <person name="Wang Z.W."/>
            <person name="Zhao X."/>
            <person name="Zhong W.Y."/>
            <person name="Ma X.K."/>
            <person name="Ma L."/>
            <person name="Huang J."/>
            <person name="Chen G.Z."/>
            <person name="Huang M.Z."/>
            <person name="Huang L."/>
            <person name="Peng D.H."/>
            <person name="Luo Y.B."/>
            <person name="Zou S.Q."/>
            <person name="Chen S.P."/>
            <person name="Lan S."/>
            <person name="Tsai W.C."/>
            <person name="Van de Peer Y."/>
            <person name="Liu Z.J."/>
        </authorList>
    </citation>
    <scope>NUCLEOTIDE SEQUENCE [LARGE SCALE GENOMIC DNA]</scope>
    <source>
        <strain evidence="3">Lor288</strain>
    </source>
</reference>
<dbReference type="InterPro" id="IPR036187">
    <property type="entry name" value="DNA_mismatch_repair_MutS_sf"/>
</dbReference>
<sequence length="259" mass="28598">MGLNVARIEARRKGVGGASDMRKKQRSWALKIGVYVDAVERLDVLRVKWDSTSLRQTLGFATTSGKRRLEMHRETKSVLMSAQKLRAGSALMVVASGQIAVQITKEKLDSLIIQYQKELGMRNLDFTSVSGVTHLIELSADAMVPSNWVKVNSTKKTVRYHPPEVLATLDKLALAKEEFAVTCRNTWTNFLTSFGKYYAQFQAAVQALAALDCLHSLAILSRNQKQSMFLSKALVVASSGVTEEETSSLISAEAPVNFN</sequence>
<dbReference type="PANTHER" id="PTHR11361">
    <property type="entry name" value="DNA MISMATCH REPAIR PROTEIN MUTS FAMILY MEMBER"/>
    <property type="match status" value="1"/>
</dbReference>
<organism evidence="3 4">
    <name type="scientific">Platanthera guangdongensis</name>
    <dbReference type="NCBI Taxonomy" id="2320717"/>
    <lineage>
        <taxon>Eukaryota</taxon>
        <taxon>Viridiplantae</taxon>
        <taxon>Streptophyta</taxon>
        <taxon>Embryophyta</taxon>
        <taxon>Tracheophyta</taxon>
        <taxon>Spermatophyta</taxon>
        <taxon>Magnoliopsida</taxon>
        <taxon>Liliopsida</taxon>
        <taxon>Asparagales</taxon>
        <taxon>Orchidaceae</taxon>
        <taxon>Orchidoideae</taxon>
        <taxon>Orchideae</taxon>
        <taxon>Orchidinae</taxon>
        <taxon>Platanthera</taxon>
    </lineage>
</organism>
<protein>
    <submittedName>
        <fullName evidence="3">DNA mismatch repair protein MSH3</fullName>
    </submittedName>
</protein>
<dbReference type="InterPro" id="IPR007696">
    <property type="entry name" value="DNA_mismatch_repair_MutS_core"/>
</dbReference>
<dbReference type="InterPro" id="IPR045076">
    <property type="entry name" value="MutS"/>
</dbReference>
<evidence type="ECO:0000313" key="3">
    <source>
        <dbReference type="EMBL" id="KAK8966146.1"/>
    </source>
</evidence>
<dbReference type="SUPFAM" id="SSF48334">
    <property type="entry name" value="DNA repair protein MutS, domain III"/>
    <property type="match status" value="1"/>
</dbReference>
<feature type="domain" description="DNA mismatch repair protein MutS core" evidence="2">
    <location>
        <begin position="3"/>
        <end position="245"/>
    </location>
</feature>
<keyword evidence="1" id="KW-0234">DNA repair</keyword>
<comment type="caution">
    <text evidence="3">The sequence shown here is derived from an EMBL/GenBank/DDBJ whole genome shotgun (WGS) entry which is preliminary data.</text>
</comment>
<dbReference type="Proteomes" id="UP001412067">
    <property type="component" value="Unassembled WGS sequence"/>
</dbReference>
<dbReference type="Pfam" id="PF05190">
    <property type="entry name" value="MutS_IV"/>
    <property type="match status" value="1"/>
</dbReference>
<proteinExistence type="predicted"/>